<protein>
    <submittedName>
        <fullName evidence="2">Uncharacterized protein</fullName>
    </submittedName>
</protein>
<keyword evidence="3" id="KW-1185">Reference proteome</keyword>
<accession>A0ABX2M2I4</accession>
<feature type="transmembrane region" description="Helical" evidence="1">
    <location>
        <begin position="6"/>
        <end position="24"/>
    </location>
</feature>
<evidence type="ECO:0000256" key="1">
    <source>
        <dbReference type="SAM" id="Phobius"/>
    </source>
</evidence>
<feature type="transmembrane region" description="Helical" evidence="1">
    <location>
        <begin position="78"/>
        <end position="101"/>
    </location>
</feature>
<comment type="caution">
    <text evidence="2">The sequence shown here is derived from an EMBL/GenBank/DDBJ whole genome shotgun (WGS) entry which is preliminary data.</text>
</comment>
<proteinExistence type="predicted"/>
<dbReference type="Proteomes" id="UP000536746">
    <property type="component" value="Unassembled WGS sequence"/>
</dbReference>
<reference evidence="2 3" key="1">
    <citation type="journal article" date="2020" name="Front. Plant Sci.">
        <title>Isolation of Rhizosphere Bacteria That Improve Quality and Water Stress Tolerance in Greenhouse Ornamentals.</title>
        <authorList>
            <person name="Nordstedt N.P."/>
            <person name="Jones M.L."/>
        </authorList>
    </citation>
    <scope>NUCLEOTIDE SEQUENCE [LARGE SCALE GENOMIC DNA]</scope>
    <source>
        <strain evidence="2 3">C6C2</strain>
    </source>
</reference>
<sequence length="120" mass="12582">MENLFYLSFVLPLALILLVIISGIEAVGMLATIMMMVGALFGGVLSGIAGFFCIVWLLDAYFTCDRLGGSFEGACGAGAGYLGLYLAVVLGLFVTALYGWLMVRASRPSTKQQGGSPDAV</sequence>
<keyword evidence="1" id="KW-0812">Transmembrane</keyword>
<organism evidence="2 3">
    <name type="scientific">Herbaspirillum robiniae</name>
    <dbReference type="NCBI Taxonomy" id="2014887"/>
    <lineage>
        <taxon>Bacteria</taxon>
        <taxon>Pseudomonadati</taxon>
        <taxon>Pseudomonadota</taxon>
        <taxon>Betaproteobacteria</taxon>
        <taxon>Burkholderiales</taxon>
        <taxon>Oxalobacteraceae</taxon>
        <taxon>Herbaspirillum</taxon>
    </lineage>
</organism>
<dbReference type="RefSeq" id="WP_148664491.1">
    <property type="nucleotide sequence ID" value="NZ_CP018845.1"/>
</dbReference>
<name>A0ABX2M2I4_9BURK</name>
<evidence type="ECO:0000313" key="3">
    <source>
        <dbReference type="Proteomes" id="UP000536746"/>
    </source>
</evidence>
<keyword evidence="1" id="KW-0472">Membrane</keyword>
<gene>
    <name evidence="2" type="ORF">HNO84_17855</name>
</gene>
<keyword evidence="1" id="KW-1133">Transmembrane helix</keyword>
<feature type="transmembrane region" description="Helical" evidence="1">
    <location>
        <begin position="36"/>
        <end position="58"/>
    </location>
</feature>
<dbReference type="EMBL" id="JABFMT010000022">
    <property type="protein sequence ID" value="NUU03478.1"/>
    <property type="molecule type" value="Genomic_DNA"/>
</dbReference>
<evidence type="ECO:0000313" key="2">
    <source>
        <dbReference type="EMBL" id="NUU03478.1"/>
    </source>
</evidence>